<evidence type="ECO:0000313" key="4">
    <source>
        <dbReference type="Proteomes" id="UP000694580"/>
    </source>
</evidence>
<feature type="compositionally biased region" description="Acidic residues" evidence="1">
    <location>
        <begin position="303"/>
        <end position="318"/>
    </location>
</feature>
<keyword evidence="4" id="KW-1185">Reference proteome</keyword>
<feature type="region of interest" description="Disordered" evidence="1">
    <location>
        <begin position="991"/>
        <end position="1013"/>
    </location>
</feature>
<feature type="compositionally biased region" description="Basic and acidic residues" evidence="1">
    <location>
        <begin position="697"/>
        <end position="708"/>
    </location>
</feature>
<feature type="compositionally biased region" description="Low complexity" evidence="1">
    <location>
        <begin position="200"/>
        <end position="213"/>
    </location>
</feature>
<name>A0AAY4C3B1_9TELE</name>
<feature type="region of interest" description="Disordered" evidence="1">
    <location>
        <begin position="1212"/>
        <end position="1240"/>
    </location>
</feature>
<dbReference type="InterPro" id="IPR009057">
    <property type="entry name" value="Homeodomain-like_sf"/>
</dbReference>
<dbReference type="Pfam" id="PF15963">
    <property type="entry name" value="Myb_DNA-bind_7"/>
    <property type="match status" value="1"/>
</dbReference>
<dbReference type="SMART" id="SM00717">
    <property type="entry name" value="SANT"/>
    <property type="match status" value="1"/>
</dbReference>
<feature type="compositionally biased region" description="Basic and acidic residues" evidence="1">
    <location>
        <begin position="509"/>
        <end position="528"/>
    </location>
</feature>
<feature type="region of interest" description="Disordered" evidence="1">
    <location>
        <begin position="286"/>
        <end position="318"/>
    </location>
</feature>
<feature type="region of interest" description="Disordered" evidence="1">
    <location>
        <begin position="1071"/>
        <end position="1103"/>
    </location>
</feature>
<dbReference type="PANTHER" id="PTHR22929:SF0">
    <property type="entry name" value="TRANSCRIPTION FACTOR TFIIIB COMPONENT B'' HOMOLOG"/>
    <property type="match status" value="1"/>
</dbReference>
<feature type="compositionally biased region" description="Basic and acidic residues" evidence="1">
    <location>
        <begin position="187"/>
        <end position="199"/>
    </location>
</feature>
<feature type="compositionally biased region" description="Basic and acidic residues" evidence="1">
    <location>
        <begin position="614"/>
        <end position="643"/>
    </location>
</feature>
<dbReference type="GeneTree" id="ENSGT00390000012762"/>
<feature type="region of interest" description="Disordered" evidence="1">
    <location>
        <begin position="1"/>
        <end position="135"/>
    </location>
</feature>
<dbReference type="InterPro" id="IPR039467">
    <property type="entry name" value="TFIIIB_B''_Myb"/>
</dbReference>
<evidence type="ECO:0000313" key="3">
    <source>
        <dbReference type="Ensembl" id="ENSDCDP00010027414.1"/>
    </source>
</evidence>
<feature type="region of interest" description="Disordered" evidence="1">
    <location>
        <begin position="154"/>
        <end position="175"/>
    </location>
</feature>
<feature type="compositionally biased region" description="Basic residues" evidence="1">
    <location>
        <begin position="547"/>
        <end position="561"/>
    </location>
</feature>
<sequence length="1477" mass="163223">MRRARINVRPNISRPGGRGLTAPQEDKTAAVHINPVVGTETETPISTGPSETPNCQSSETAEQHNAKATEPQEKQPNRVDGAPSSGSNSSSRVLQRRKRVSAVPIVQSRPKVTPPQAHCSTPVIEPPSPVASTVTSPGQISVNVCVEPSFSDDTDLASTENLQNSSTNTLADPGSSLSETVWRMEHPFPESRQGLKDKASTSNPTDTTPSSVTARYSEDRMRILKSLRLKKMMKEERKKEKPKCVRRHEVQYEVPLDPNTMTMRDLIYCLPDSNPMTSAIVQDQGEERLSLPASPRGSAVGMEQDEEWQQQEEDEDQGDVCNEEEMLAPRVRVAEDGSLVLDEESLTVRVKRPSTTVVDDSNPLFERGSTTTYRSFRKFNIAKPWSLKETDMFYLAISMVGTDFTLIGQLFPHRTRNDIKNKYKREERINSWRIDKAFNNRRAYDFAFFSSLLKRVLEKDKQESKIKKANKEGLNGLKRQRKPRNRISQAEDGAVSVNLEDDDDDDAGEAEKENEFVDGKQHDRARGEVEEEQTEDRDALSEEPVNRKQRKKSQKGKRKGRRSNEGQTADDREEDSLVEEVSASVEKDKGEAENSRKRRKNTPVVVEEEEGEEGDSRERPAKSSKSIEEDKRTEKEIEDHGENDSIAVDDSLACPGTGDDSLSSTKKKRKGSIKESRSDIGLQDGTDGSMGKPVVEGVKEKMSSEGKEACQAQTLPPDMSPSFTQGRRAQKVKPRVFEAQRSSRRPGNRAQPLVDEVTADSIASVKEQLKEAVEEDLTDCHSACISRVGNSSEQVESLSAASSDLNKDLKDHPFTINTTLDVLKPTEEEKGVEEVSHLELVKENKMKASKETGDVEKTTSQEDESACQISPLAKSPSLRQQGRRTRLPKPKPNVLLVQRRKKKCQSEGAQPEEEEVKLDPQALQEEMVSIGSSKREPEELIETVKGDLTECSPLCKGTSHSMGSMLCPMVSSALLLGSTMTETGTLPLTTTHPGSSTDPAQEAAALSQHNLETDPQKKRLESLLCEDKTPHPSSVGQICPPREDNLRECLSEQGRVLKKRGQFATVNPKLTRASRSSHPAPSLHSTRHCIESPEENLTASTVSPEKTLLEHSAGEEYSQQTEASFTKTLARICDHEHGEQTLDSDLRPVLEFGSADSAEQPQATEGTESEETELLQNLPEDEPTFILTLFAVPDCQYEITGSASSASTLMFSEDPQTLSSEVQSEEGQQHSSYLTSEREQELSIKETDKVFADLSVNRDKRTCTQMTTPPPAIQPQQMVVGDDKKSQKPGIARRRGKLQVKPCVPQRSLSTKSKSAKSKLKLKETGSICKTPEADRHNAISEQDSSRRDGPDPDAPVMASGSKDPGTVPLSGRHLRTSVHVPCLTGSSSRRHPLTTLKTRPQVKKDTAECATNVLTPGSSPSKITRNIRHAPPEKTDSPSSLAHGSSPFGEVDAEDEAARVSQFFLTDIFTEVEDPE</sequence>
<feature type="domain" description="Myb-like" evidence="2">
    <location>
        <begin position="381"/>
        <end position="429"/>
    </location>
</feature>
<feature type="compositionally biased region" description="Basic and acidic residues" evidence="1">
    <location>
        <begin position="61"/>
        <end position="77"/>
    </location>
</feature>
<reference evidence="3" key="3">
    <citation type="submission" date="2025-09" db="UniProtKB">
        <authorList>
            <consortium name="Ensembl"/>
        </authorList>
    </citation>
    <scope>IDENTIFICATION</scope>
</reference>
<feature type="compositionally biased region" description="Acidic residues" evidence="1">
    <location>
        <begin position="499"/>
        <end position="508"/>
    </location>
</feature>
<reference evidence="3" key="2">
    <citation type="submission" date="2025-08" db="UniProtKB">
        <authorList>
            <consortium name="Ensembl"/>
        </authorList>
    </citation>
    <scope>IDENTIFICATION</scope>
</reference>
<feature type="compositionally biased region" description="Polar residues" evidence="1">
    <location>
        <begin position="1413"/>
        <end position="1425"/>
    </location>
</feature>
<proteinExistence type="predicted"/>
<feature type="region of interest" description="Disordered" evidence="1">
    <location>
        <begin position="843"/>
        <end position="922"/>
    </location>
</feature>
<protein>
    <recommendedName>
        <fullName evidence="2">Myb-like domain-containing protein</fullName>
    </recommendedName>
</protein>
<feature type="compositionally biased region" description="Basic and acidic residues" evidence="1">
    <location>
        <begin position="536"/>
        <end position="546"/>
    </location>
</feature>
<feature type="compositionally biased region" description="Basic and acidic residues" evidence="1">
    <location>
        <begin position="585"/>
        <end position="595"/>
    </location>
</feature>
<dbReference type="GO" id="GO:0070898">
    <property type="term" value="P:RNA polymerase III preinitiation complex assembly"/>
    <property type="evidence" value="ECO:0007669"/>
    <property type="project" value="TreeGrafter"/>
</dbReference>
<evidence type="ECO:0000259" key="2">
    <source>
        <dbReference type="SMART" id="SM00717"/>
    </source>
</evidence>
<dbReference type="Ensembl" id="ENSDCDT00010033905.1">
    <property type="protein sequence ID" value="ENSDCDP00010027414.1"/>
    <property type="gene ID" value="ENSDCDG00010017339.1"/>
</dbReference>
<feature type="compositionally biased region" description="Polar residues" evidence="1">
    <location>
        <begin position="40"/>
        <end position="60"/>
    </location>
</feature>
<dbReference type="Gene3D" id="1.10.10.60">
    <property type="entry name" value="Homeodomain-like"/>
    <property type="match status" value="1"/>
</dbReference>
<feature type="region of interest" description="Disordered" evidence="1">
    <location>
        <begin position="187"/>
        <end position="216"/>
    </location>
</feature>
<feature type="compositionally biased region" description="Basic and acidic residues" evidence="1">
    <location>
        <begin position="1332"/>
        <end position="1351"/>
    </location>
</feature>
<feature type="region of interest" description="Disordered" evidence="1">
    <location>
        <begin position="463"/>
        <end position="753"/>
    </location>
</feature>
<reference evidence="3 4" key="1">
    <citation type="submission" date="2020-06" db="EMBL/GenBank/DDBJ databases">
        <authorList>
            <consortium name="Wellcome Sanger Institute Data Sharing"/>
        </authorList>
    </citation>
    <scope>NUCLEOTIDE SEQUENCE [LARGE SCALE GENOMIC DNA]</scope>
</reference>
<feature type="region of interest" description="Disordered" evidence="1">
    <location>
        <begin position="1154"/>
        <end position="1174"/>
    </location>
</feature>
<dbReference type="InterPro" id="IPR001005">
    <property type="entry name" value="SANT/Myb"/>
</dbReference>
<dbReference type="Proteomes" id="UP000694580">
    <property type="component" value="Chromosome 11"/>
</dbReference>
<feature type="compositionally biased region" description="Polar residues" evidence="1">
    <location>
        <begin position="156"/>
        <end position="175"/>
    </location>
</feature>
<evidence type="ECO:0000256" key="1">
    <source>
        <dbReference type="SAM" id="MobiDB-lite"/>
    </source>
</evidence>
<feature type="region of interest" description="Disordered" evidence="1">
    <location>
        <begin position="1262"/>
        <end position="1455"/>
    </location>
</feature>
<dbReference type="CDD" id="cd00167">
    <property type="entry name" value="SANT"/>
    <property type="match status" value="1"/>
</dbReference>
<dbReference type="SUPFAM" id="SSF46689">
    <property type="entry name" value="Homeodomain-like"/>
    <property type="match status" value="1"/>
</dbReference>
<dbReference type="PANTHER" id="PTHR22929">
    <property type="entry name" value="RNA POLYMERASE III TRANSCRIPTION INITIATION FACTOR B"/>
    <property type="match status" value="1"/>
</dbReference>
<gene>
    <name evidence="3" type="primary">LOC114799524</name>
</gene>
<feature type="compositionally biased region" description="Polar residues" evidence="1">
    <location>
        <begin position="1212"/>
        <end position="1235"/>
    </location>
</feature>
<organism evidence="3 4">
    <name type="scientific">Denticeps clupeoides</name>
    <name type="common">denticle herring</name>
    <dbReference type="NCBI Taxonomy" id="299321"/>
    <lineage>
        <taxon>Eukaryota</taxon>
        <taxon>Metazoa</taxon>
        <taxon>Chordata</taxon>
        <taxon>Craniata</taxon>
        <taxon>Vertebrata</taxon>
        <taxon>Euteleostomi</taxon>
        <taxon>Actinopterygii</taxon>
        <taxon>Neopterygii</taxon>
        <taxon>Teleostei</taxon>
        <taxon>Clupei</taxon>
        <taxon>Clupeiformes</taxon>
        <taxon>Denticipitoidei</taxon>
        <taxon>Denticipitidae</taxon>
        <taxon>Denticeps</taxon>
    </lineage>
</organism>
<accession>A0AAY4C3B1</accession>
<dbReference type="GO" id="GO:0000126">
    <property type="term" value="C:transcription factor TFIIIB complex"/>
    <property type="evidence" value="ECO:0007669"/>
    <property type="project" value="TreeGrafter"/>
</dbReference>
<feature type="compositionally biased region" description="Basic and acidic residues" evidence="1">
    <location>
        <begin position="843"/>
        <end position="860"/>
    </location>
</feature>
<dbReference type="GO" id="GO:0001156">
    <property type="term" value="F:TFIIIC-class transcription factor complex binding"/>
    <property type="evidence" value="ECO:0007669"/>
    <property type="project" value="TreeGrafter"/>
</dbReference>